<organism evidence="2 3">
    <name type="scientific">Heterotrigona itama</name>
    <dbReference type="NCBI Taxonomy" id="395501"/>
    <lineage>
        <taxon>Eukaryota</taxon>
        <taxon>Metazoa</taxon>
        <taxon>Ecdysozoa</taxon>
        <taxon>Arthropoda</taxon>
        <taxon>Hexapoda</taxon>
        <taxon>Insecta</taxon>
        <taxon>Pterygota</taxon>
        <taxon>Neoptera</taxon>
        <taxon>Endopterygota</taxon>
        <taxon>Hymenoptera</taxon>
        <taxon>Apocrita</taxon>
        <taxon>Aculeata</taxon>
        <taxon>Apoidea</taxon>
        <taxon>Anthophila</taxon>
        <taxon>Apidae</taxon>
        <taxon>Heterotrigona</taxon>
    </lineage>
</organism>
<feature type="non-terminal residue" evidence="2">
    <location>
        <position position="171"/>
    </location>
</feature>
<protein>
    <submittedName>
        <fullName evidence="2">Uncharacterized protein</fullName>
    </submittedName>
</protein>
<dbReference type="OrthoDB" id="10584941at2759"/>
<dbReference type="Proteomes" id="UP000752696">
    <property type="component" value="Unassembled WGS sequence"/>
</dbReference>
<comment type="caution">
    <text evidence="2">The sequence shown here is derived from an EMBL/GenBank/DDBJ whole genome shotgun (WGS) entry which is preliminary data.</text>
</comment>
<sequence length="171" mass="19458">KPKVRPLRTLDEARLPRIGDEPDKGERERKNEVKQAMEESRRRGGGGRRENETKMEKNQTPGREGGRGRRLGNDVASFSTITRLRSRNLVPLPPVRIPRCFEPVSYRVCCSSKRSKDIGSIWRLGIVRRMYSKPKGTNLIFGSTVQCYRGDNITTLAKQQPNQAYTEPACT</sequence>
<name>A0A6V7H211_9HYME</name>
<feature type="region of interest" description="Disordered" evidence="1">
    <location>
        <begin position="1"/>
        <end position="74"/>
    </location>
</feature>
<evidence type="ECO:0000313" key="2">
    <source>
        <dbReference type="EMBL" id="CAD1472807.1"/>
    </source>
</evidence>
<accession>A0A6V7H211</accession>
<gene>
    <name evidence="2" type="ORF">MHI_LOCUS335753</name>
</gene>
<dbReference type="EMBL" id="CAJDYZ010005808">
    <property type="protein sequence ID" value="CAD1472807.1"/>
    <property type="molecule type" value="Genomic_DNA"/>
</dbReference>
<proteinExistence type="predicted"/>
<evidence type="ECO:0000256" key="1">
    <source>
        <dbReference type="SAM" id="MobiDB-lite"/>
    </source>
</evidence>
<feature type="compositionally biased region" description="Basic and acidic residues" evidence="1">
    <location>
        <begin position="8"/>
        <end position="57"/>
    </location>
</feature>
<dbReference type="AlphaFoldDB" id="A0A6V7H211"/>
<reference evidence="2" key="1">
    <citation type="submission" date="2020-07" db="EMBL/GenBank/DDBJ databases">
        <authorList>
            <person name="Nazaruddin N."/>
        </authorList>
    </citation>
    <scope>NUCLEOTIDE SEQUENCE</scope>
</reference>
<evidence type="ECO:0000313" key="3">
    <source>
        <dbReference type="Proteomes" id="UP000752696"/>
    </source>
</evidence>
<feature type="non-terminal residue" evidence="2">
    <location>
        <position position="1"/>
    </location>
</feature>
<keyword evidence="3" id="KW-1185">Reference proteome</keyword>